<dbReference type="EMBL" id="RAPY01000004">
    <property type="protein sequence ID" value="RKE47121.1"/>
    <property type="molecule type" value="Genomic_DNA"/>
</dbReference>
<comment type="caution">
    <text evidence="2">The sequence shown here is derived from an EMBL/GenBank/DDBJ whole genome shotgun (WGS) entry which is preliminary data.</text>
</comment>
<protein>
    <recommendedName>
        <fullName evidence="4">DUF1080 domain-containing protein</fullName>
    </recommendedName>
</protein>
<dbReference type="AlphaFoldDB" id="A0A420ARL4"/>
<sequence length="229" mass="26790">MIFLINLKVSIKKIFMKKFFFVAFCLLNFQIFAQSITSDRRINNYSFEDNFDDNKNEWSKDSDKDSAVTATIGNGLLKITNKKSNGNWAYYNKNVHIDYSKDFEIQASFVIREVSKKYKTALSIYWGYDDSLGSTWLSISRRRITIKNCYGGDHKHDKIEHSKNNHPALKKGTSYKVTVLKRNDKYLVYLNSKLQVELFYSPLKGNELALAAWENTEIEFYNLKAYNLE</sequence>
<evidence type="ECO:0000313" key="2">
    <source>
        <dbReference type="EMBL" id="RKE47121.1"/>
    </source>
</evidence>
<name>A0A420ARL4_SPHD1</name>
<dbReference type="Proteomes" id="UP000286246">
    <property type="component" value="Unassembled WGS sequence"/>
</dbReference>
<keyword evidence="3" id="KW-1185">Reference proteome</keyword>
<keyword evidence="1" id="KW-0732">Signal</keyword>
<evidence type="ECO:0000313" key="3">
    <source>
        <dbReference type="Proteomes" id="UP000286246"/>
    </source>
</evidence>
<evidence type="ECO:0000256" key="1">
    <source>
        <dbReference type="SAM" id="SignalP"/>
    </source>
</evidence>
<feature type="chain" id="PRO_5018994409" description="DUF1080 domain-containing protein" evidence="1">
    <location>
        <begin position="34"/>
        <end position="229"/>
    </location>
</feature>
<dbReference type="Gene3D" id="2.60.120.560">
    <property type="entry name" value="Exo-inulinase, domain 1"/>
    <property type="match status" value="1"/>
</dbReference>
<organism evidence="2 3">
    <name type="scientific">Sphingobacterium detergens</name>
    <dbReference type="NCBI Taxonomy" id="1145106"/>
    <lineage>
        <taxon>Bacteria</taxon>
        <taxon>Pseudomonadati</taxon>
        <taxon>Bacteroidota</taxon>
        <taxon>Sphingobacteriia</taxon>
        <taxon>Sphingobacteriales</taxon>
        <taxon>Sphingobacteriaceae</taxon>
        <taxon>Sphingobacterium</taxon>
    </lineage>
</organism>
<proteinExistence type="predicted"/>
<feature type="signal peptide" evidence="1">
    <location>
        <begin position="1"/>
        <end position="33"/>
    </location>
</feature>
<reference evidence="2 3" key="1">
    <citation type="submission" date="2018-09" db="EMBL/GenBank/DDBJ databases">
        <title>Genomic Encyclopedia of Type Strains, Phase III (KMG-III): the genomes of soil and plant-associated and newly described type strains.</title>
        <authorList>
            <person name="Whitman W."/>
        </authorList>
    </citation>
    <scope>NUCLEOTIDE SEQUENCE [LARGE SCALE GENOMIC DNA]</scope>
    <source>
        <strain evidence="2 3">CECT 7938</strain>
    </source>
</reference>
<gene>
    <name evidence="2" type="ORF">DFQ12_4282</name>
</gene>
<accession>A0A420ARL4</accession>
<evidence type="ECO:0008006" key="4">
    <source>
        <dbReference type="Google" id="ProtNLM"/>
    </source>
</evidence>